<keyword evidence="2" id="KW-1185">Reference proteome</keyword>
<dbReference type="EMBL" id="VFSU01000016">
    <property type="protein sequence ID" value="TPE62893.1"/>
    <property type="molecule type" value="Genomic_DNA"/>
</dbReference>
<evidence type="ECO:0000313" key="1">
    <source>
        <dbReference type="EMBL" id="TPE62893.1"/>
    </source>
</evidence>
<evidence type="ECO:0000313" key="2">
    <source>
        <dbReference type="Proteomes" id="UP000319897"/>
    </source>
</evidence>
<dbReference type="OrthoDB" id="8116050at2"/>
<protein>
    <submittedName>
        <fullName evidence="1">Uncharacterized protein</fullName>
    </submittedName>
</protein>
<dbReference type="Proteomes" id="UP000319897">
    <property type="component" value="Unassembled WGS sequence"/>
</dbReference>
<name>A0A501XRC7_9SPHN</name>
<gene>
    <name evidence="1" type="ORF">FJQ54_05080</name>
</gene>
<accession>A0A501XRC7</accession>
<dbReference type="RefSeq" id="WP_140927332.1">
    <property type="nucleotide sequence ID" value="NZ_VFSU01000016.1"/>
</dbReference>
<reference evidence="1 2" key="1">
    <citation type="submission" date="2019-06" db="EMBL/GenBank/DDBJ databases">
        <authorList>
            <person name="Lee I."/>
            <person name="Jang G.I."/>
            <person name="Hwang C.Y."/>
        </authorList>
    </citation>
    <scope>NUCLEOTIDE SEQUENCE [LARGE SCALE GENOMIC DNA]</scope>
    <source>
        <strain evidence="1 2">PAMC 28131</strain>
    </source>
</reference>
<sequence length="230" mass="26403">MSNVPPQILKLRKPPAVHNWVRSISKRKDQIAKELFDLAMFGPRHSLQLVTDVLRQVVVDGIDDMTAKGCISNIRSPLVRRLGHEIIEAALPYIRQKDWRGVQVFDGTVEYYPVSANVSVPIRPSFVINDNGKLKIYFIICWARFSLDLYQRRIIATLITEALLSREEFQSAEVKILCIPRHKFSKSERDIFELSISSYELLSEKEKTQLFERYGAALTDAEKKILEALG</sequence>
<dbReference type="AlphaFoldDB" id="A0A501XRC7"/>
<proteinExistence type="predicted"/>
<comment type="caution">
    <text evidence="1">The sequence shown here is derived from an EMBL/GenBank/DDBJ whole genome shotgun (WGS) entry which is preliminary data.</text>
</comment>
<organism evidence="1 2">
    <name type="scientific">Sandaracinobacter neustonicus</name>
    <dbReference type="NCBI Taxonomy" id="1715348"/>
    <lineage>
        <taxon>Bacteria</taxon>
        <taxon>Pseudomonadati</taxon>
        <taxon>Pseudomonadota</taxon>
        <taxon>Alphaproteobacteria</taxon>
        <taxon>Sphingomonadales</taxon>
        <taxon>Sphingosinicellaceae</taxon>
        <taxon>Sandaracinobacter</taxon>
    </lineage>
</organism>